<accession>A0A136JBK3</accession>
<dbReference type="EMBL" id="KQ964247">
    <property type="protein sequence ID" value="KXJ94486.1"/>
    <property type="molecule type" value="Genomic_DNA"/>
</dbReference>
<name>A0A136JBK3_9PEZI</name>
<evidence type="ECO:0000313" key="2">
    <source>
        <dbReference type="Proteomes" id="UP000070501"/>
    </source>
</evidence>
<organism evidence="1 2">
    <name type="scientific">Microdochium bolleyi</name>
    <dbReference type="NCBI Taxonomy" id="196109"/>
    <lineage>
        <taxon>Eukaryota</taxon>
        <taxon>Fungi</taxon>
        <taxon>Dikarya</taxon>
        <taxon>Ascomycota</taxon>
        <taxon>Pezizomycotina</taxon>
        <taxon>Sordariomycetes</taxon>
        <taxon>Xylariomycetidae</taxon>
        <taxon>Xylariales</taxon>
        <taxon>Microdochiaceae</taxon>
        <taxon>Microdochium</taxon>
    </lineage>
</organism>
<dbReference type="Proteomes" id="UP000070501">
    <property type="component" value="Unassembled WGS sequence"/>
</dbReference>
<dbReference type="OrthoDB" id="10551501at2759"/>
<proteinExistence type="predicted"/>
<dbReference type="InParanoid" id="A0A136JBK3"/>
<gene>
    <name evidence="1" type="ORF">Micbo1qcDRAFT_173285</name>
</gene>
<sequence length="517" mass="58770">MHQHVVQPRIRSDIPFAYTTFVVVSPDVPRTFKATIPGHRLFFRTRDATEEYRPCLGTDKATWAAARTTSDSRRWDKYRVRLAVSEPAFISKHLGSHIWLYRKRSLFPMKRDTGQRPGKGIIQTDTTFVADQITCDHDGIYFCNSCWHSSGSQAREDEYSSSGKLLISRLSGVEVLTTSLALAVAIMEDCSSSERPPSLDNLPTEITCMISDHLPELADRWALQFSCKTLCDQLSAKRDHQVTGPVSEHAMREWMERLARDMPGHNVCDSCHIIHSPLNAWRSPNSLFIERIPKPCQVDYVVHDQRGSWVKPRVPVLIVKAALSRHRQGLPVDWLLSQGLQSQGFSEPPVIRTASDWSVVEQRGVTFYDGYMNDLGEFVLETTTMVPDASDEALASVDEERIPRYICEHWNFMAPETRQLRQGVLHRCAYCLVEFQMERTELDMVGTVELWKTWKQVSWKGAVLLMPGSVPPSLVQQTPLGGISTVTRADAGWIELRQRRSAAREAVLRPVFDYLRG</sequence>
<evidence type="ECO:0000313" key="1">
    <source>
        <dbReference type="EMBL" id="KXJ94486.1"/>
    </source>
</evidence>
<keyword evidence="2" id="KW-1185">Reference proteome</keyword>
<reference evidence="2" key="1">
    <citation type="submission" date="2016-02" db="EMBL/GenBank/DDBJ databases">
        <title>Draft genome sequence of Microdochium bolleyi, a fungal endophyte of beachgrass.</title>
        <authorList>
            <consortium name="DOE Joint Genome Institute"/>
            <person name="David A.S."/>
            <person name="May G."/>
            <person name="Haridas S."/>
            <person name="Lim J."/>
            <person name="Wang M."/>
            <person name="Labutti K."/>
            <person name="Lipzen A."/>
            <person name="Barry K."/>
            <person name="Grigoriev I.V."/>
        </authorList>
    </citation>
    <scope>NUCLEOTIDE SEQUENCE [LARGE SCALE GENOMIC DNA]</scope>
    <source>
        <strain evidence="2">J235TASD1</strain>
    </source>
</reference>
<dbReference type="AlphaFoldDB" id="A0A136JBK3"/>
<protein>
    <submittedName>
        <fullName evidence="1">Uncharacterized protein</fullName>
    </submittedName>
</protein>